<accession>A0ABS7I015</accession>
<dbReference type="InterPro" id="IPR029044">
    <property type="entry name" value="Nucleotide-diphossugar_trans"/>
</dbReference>
<keyword evidence="5" id="KW-1133">Transmembrane helix</keyword>
<keyword evidence="8" id="KW-1185">Reference proteome</keyword>
<evidence type="ECO:0000256" key="4">
    <source>
        <dbReference type="ARBA" id="ARBA00022679"/>
    </source>
</evidence>
<keyword evidence="5" id="KW-0812">Transmembrane</keyword>
<comment type="similarity">
    <text evidence="2">Belongs to the glycosyltransferase 2 family.</text>
</comment>
<comment type="pathway">
    <text evidence="1">Cell wall biogenesis; cell wall polysaccharide biosynthesis.</text>
</comment>
<keyword evidence="3" id="KW-0328">Glycosyltransferase</keyword>
<reference evidence="7 8" key="1">
    <citation type="journal article" date="2021" name="MBio">
        <title>Poor Competitiveness of Bradyrhizobium in Pigeon Pea Root Colonization in Indian Soils.</title>
        <authorList>
            <person name="Chalasani D."/>
            <person name="Basu A."/>
            <person name="Pullabhotla S.V.S.R.N."/>
            <person name="Jorrin B."/>
            <person name="Neal A.L."/>
            <person name="Poole P.S."/>
            <person name="Podile A.R."/>
            <person name="Tkacz A."/>
        </authorList>
    </citation>
    <scope>NUCLEOTIDE SEQUENCE [LARGE SCALE GENOMIC DNA]</scope>
    <source>
        <strain evidence="7 8">HU12</strain>
    </source>
</reference>
<evidence type="ECO:0000313" key="8">
    <source>
        <dbReference type="Proteomes" id="UP000777440"/>
    </source>
</evidence>
<keyword evidence="4" id="KW-0808">Transferase</keyword>
<feature type="transmembrane region" description="Helical" evidence="5">
    <location>
        <begin position="454"/>
        <end position="474"/>
    </location>
</feature>
<gene>
    <name evidence="7" type="ORF">JNB61_09135</name>
</gene>
<evidence type="ECO:0000313" key="7">
    <source>
        <dbReference type="EMBL" id="MBW9109934.1"/>
    </source>
</evidence>
<feature type="transmembrane region" description="Helical" evidence="5">
    <location>
        <begin position="481"/>
        <end position="500"/>
    </location>
</feature>
<dbReference type="SUPFAM" id="SSF53448">
    <property type="entry name" value="Nucleotide-diphospho-sugar transferases"/>
    <property type="match status" value="1"/>
</dbReference>
<dbReference type="Pfam" id="PF00535">
    <property type="entry name" value="Glycos_transf_2"/>
    <property type="match status" value="1"/>
</dbReference>
<feature type="transmembrane region" description="Helical" evidence="5">
    <location>
        <begin position="506"/>
        <end position="529"/>
    </location>
</feature>
<evidence type="ECO:0000256" key="1">
    <source>
        <dbReference type="ARBA" id="ARBA00004776"/>
    </source>
</evidence>
<dbReference type="Gene3D" id="3.90.550.10">
    <property type="entry name" value="Spore Coat Polysaccharide Biosynthesis Protein SpsA, Chain A"/>
    <property type="match status" value="1"/>
</dbReference>
<name>A0ABS7I015_9MICO</name>
<keyword evidence="5" id="KW-0472">Membrane</keyword>
<evidence type="ECO:0000259" key="6">
    <source>
        <dbReference type="Pfam" id="PF00535"/>
    </source>
</evidence>
<dbReference type="EMBL" id="JAEUAX010000004">
    <property type="protein sequence ID" value="MBW9109934.1"/>
    <property type="molecule type" value="Genomic_DNA"/>
</dbReference>
<dbReference type="PANTHER" id="PTHR43179:SF12">
    <property type="entry name" value="GALACTOFURANOSYLTRANSFERASE GLFT2"/>
    <property type="match status" value="1"/>
</dbReference>
<proteinExistence type="inferred from homology"/>
<dbReference type="Proteomes" id="UP000777440">
    <property type="component" value="Unassembled WGS sequence"/>
</dbReference>
<dbReference type="InterPro" id="IPR001173">
    <property type="entry name" value="Glyco_trans_2-like"/>
</dbReference>
<evidence type="ECO:0000256" key="5">
    <source>
        <dbReference type="SAM" id="Phobius"/>
    </source>
</evidence>
<sequence length="534" mass="56551">MTTLTLPPAMPLHGAVDRTVATWVGLVEASDLARAPERIVLESGDQFDRARLLVRDHGSVRGYIAVPVVDGEADAAAVVEAVDRLPAVPPAARPAPQPITVVVCTRDRGALLRESLGAIRALDYPLTEIVVVDNAPSDDATRDLLRGEFPEFRYVREDKAGLSHARNAGLKAASSTIVAYTDDDVIVDPQWLWAIAAGFARGDDVGCVSGIVPSGELRNAVQAWFDARVSWSKLTAARTFRLSDPPDDLPMFPFCVGEFGTGANFAVRRDHMLALGGFDTALGAGTRTKGGEDLDMFLRMLYDGQAIVVNPAAVVWHRHRDDLAALEAQAVGYGRGFGAWAVTVALDPRTVGAAIARSPRALARLVNKPMASVDETTVTATLSRESKGIGRVELASVIGGPAAYFAERRAQRDAGTFAGPPSRDLALDRRLWSVLAALGGLFGLLALLPTAAGVSFAFLAIFILIGPGSLVRAWVPLPAHFAPIVIPALGLSAVILLTTATVNLRWWAPALWLLAAAATTCAGALATFVTRRGA</sequence>
<evidence type="ECO:0000256" key="2">
    <source>
        <dbReference type="ARBA" id="ARBA00006739"/>
    </source>
</evidence>
<dbReference type="PANTHER" id="PTHR43179">
    <property type="entry name" value="RHAMNOSYLTRANSFERASE WBBL"/>
    <property type="match status" value="1"/>
</dbReference>
<organism evidence="7 8">
    <name type="scientific">Microbacterium ureisolvens</name>
    <dbReference type="NCBI Taxonomy" id="2781186"/>
    <lineage>
        <taxon>Bacteria</taxon>
        <taxon>Bacillati</taxon>
        <taxon>Actinomycetota</taxon>
        <taxon>Actinomycetes</taxon>
        <taxon>Micrococcales</taxon>
        <taxon>Microbacteriaceae</taxon>
        <taxon>Microbacterium</taxon>
    </lineage>
</organism>
<comment type="caution">
    <text evidence="7">The sequence shown here is derived from an EMBL/GenBank/DDBJ whole genome shotgun (WGS) entry which is preliminary data.</text>
</comment>
<feature type="domain" description="Glycosyltransferase 2-like" evidence="6">
    <location>
        <begin position="100"/>
        <end position="230"/>
    </location>
</feature>
<protein>
    <submittedName>
        <fullName evidence="7">Glycosyltransferase</fullName>
    </submittedName>
</protein>
<evidence type="ECO:0000256" key="3">
    <source>
        <dbReference type="ARBA" id="ARBA00022676"/>
    </source>
</evidence>
<dbReference type="RefSeq" id="WP_220288078.1">
    <property type="nucleotide sequence ID" value="NZ_JAEUAX010000004.1"/>
</dbReference>